<evidence type="ECO:0000259" key="2">
    <source>
        <dbReference type="PROSITE" id="PS50004"/>
    </source>
</evidence>
<feature type="compositionally biased region" description="Polar residues" evidence="1">
    <location>
        <begin position="181"/>
        <end position="190"/>
    </location>
</feature>
<evidence type="ECO:0000313" key="3">
    <source>
        <dbReference type="EMBL" id="KNC76337.1"/>
    </source>
</evidence>
<sequence length="200" mass="22624">MRNFVPRKEGQISEPFCTIRYDGEPVSTSKIAYREVPIWNERFTFMVHKPVEADPWDRAYKEKTQQPPFNSRDLLHPLHIRVFDYDLFRGEVFLGTVIVPLDTLPANNTRADWYTLLTPTGGAASGAQNMALRLELSLVMNESDAKTWSRVTLERAEIKKRSEGGGGMVTTPKAGRAQPDNLGSSSTHTSPIVGERDRFR</sequence>
<feature type="region of interest" description="Disordered" evidence="1">
    <location>
        <begin position="159"/>
        <end position="200"/>
    </location>
</feature>
<dbReference type="CDD" id="cd00030">
    <property type="entry name" value="C2"/>
    <property type="match status" value="1"/>
</dbReference>
<gene>
    <name evidence="3" type="ORF">SARC_11157</name>
</gene>
<evidence type="ECO:0000256" key="1">
    <source>
        <dbReference type="SAM" id="MobiDB-lite"/>
    </source>
</evidence>
<organism evidence="3 4">
    <name type="scientific">Sphaeroforma arctica JP610</name>
    <dbReference type="NCBI Taxonomy" id="667725"/>
    <lineage>
        <taxon>Eukaryota</taxon>
        <taxon>Ichthyosporea</taxon>
        <taxon>Ichthyophonida</taxon>
        <taxon>Sphaeroforma</taxon>
    </lineage>
</organism>
<dbReference type="InterPro" id="IPR035892">
    <property type="entry name" value="C2_domain_sf"/>
</dbReference>
<accession>A0A0L0FHS4</accession>
<dbReference type="InterPro" id="IPR000008">
    <property type="entry name" value="C2_dom"/>
</dbReference>
<protein>
    <recommendedName>
        <fullName evidence="2">C2 domain-containing protein</fullName>
    </recommendedName>
</protein>
<proteinExistence type="predicted"/>
<dbReference type="Gene3D" id="2.60.40.150">
    <property type="entry name" value="C2 domain"/>
    <property type="match status" value="1"/>
</dbReference>
<dbReference type="SMART" id="SM00239">
    <property type="entry name" value="C2"/>
    <property type="match status" value="1"/>
</dbReference>
<name>A0A0L0FHS4_9EUKA</name>
<feature type="domain" description="C2" evidence="2">
    <location>
        <begin position="1"/>
        <end position="114"/>
    </location>
</feature>
<dbReference type="Pfam" id="PF00168">
    <property type="entry name" value="C2"/>
    <property type="match status" value="1"/>
</dbReference>
<reference evidence="3 4" key="1">
    <citation type="submission" date="2011-02" db="EMBL/GenBank/DDBJ databases">
        <title>The Genome Sequence of Sphaeroforma arctica JP610.</title>
        <authorList>
            <consortium name="The Broad Institute Genome Sequencing Platform"/>
            <person name="Russ C."/>
            <person name="Cuomo C."/>
            <person name="Young S.K."/>
            <person name="Zeng Q."/>
            <person name="Gargeya S."/>
            <person name="Alvarado L."/>
            <person name="Berlin A."/>
            <person name="Chapman S.B."/>
            <person name="Chen Z."/>
            <person name="Freedman E."/>
            <person name="Gellesch M."/>
            <person name="Goldberg J."/>
            <person name="Griggs A."/>
            <person name="Gujja S."/>
            <person name="Heilman E."/>
            <person name="Heiman D."/>
            <person name="Howarth C."/>
            <person name="Mehta T."/>
            <person name="Neiman D."/>
            <person name="Pearson M."/>
            <person name="Roberts A."/>
            <person name="Saif S."/>
            <person name="Shea T."/>
            <person name="Shenoy N."/>
            <person name="Sisk P."/>
            <person name="Stolte C."/>
            <person name="Sykes S."/>
            <person name="White J."/>
            <person name="Yandava C."/>
            <person name="Burger G."/>
            <person name="Gray M.W."/>
            <person name="Holland P.W.H."/>
            <person name="King N."/>
            <person name="Lang F.B.F."/>
            <person name="Roger A.J."/>
            <person name="Ruiz-Trillo I."/>
            <person name="Haas B."/>
            <person name="Nusbaum C."/>
            <person name="Birren B."/>
        </authorList>
    </citation>
    <scope>NUCLEOTIDE SEQUENCE [LARGE SCALE GENOMIC DNA]</scope>
    <source>
        <strain evidence="3 4">JP610</strain>
    </source>
</reference>
<dbReference type="PROSITE" id="PS50004">
    <property type="entry name" value="C2"/>
    <property type="match status" value="1"/>
</dbReference>
<dbReference type="Proteomes" id="UP000054560">
    <property type="component" value="Unassembled WGS sequence"/>
</dbReference>
<evidence type="ECO:0000313" key="4">
    <source>
        <dbReference type="Proteomes" id="UP000054560"/>
    </source>
</evidence>
<dbReference type="AlphaFoldDB" id="A0A0L0FHS4"/>
<dbReference type="SUPFAM" id="SSF49562">
    <property type="entry name" value="C2 domain (Calcium/lipid-binding domain, CaLB)"/>
    <property type="match status" value="1"/>
</dbReference>
<dbReference type="RefSeq" id="XP_014150239.1">
    <property type="nucleotide sequence ID" value="XM_014294764.1"/>
</dbReference>
<keyword evidence="4" id="KW-1185">Reference proteome</keyword>
<dbReference type="GeneID" id="25911661"/>
<dbReference type="EMBL" id="KQ243146">
    <property type="protein sequence ID" value="KNC76337.1"/>
    <property type="molecule type" value="Genomic_DNA"/>
</dbReference>